<dbReference type="Proteomes" id="UP001524547">
    <property type="component" value="Unassembled WGS sequence"/>
</dbReference>
<evidence type="ECO:0000313" key="3">
    <source>
        <dbReference type="Proteomes" id="UP001524547"/>
    </source>
</evidence>
<evidence type="ECO:0000313" key="2">
    <source>
        <dbReference type="EMBL" id="MCQ8239904.1"/>
    </source>
</evidence>
<comment type="caution">
    <text evidence="2">The sequence shown here is derived from an EMBL/GenBank/DDBJ whole genome shotgun (WGS) entry which is preliminary data.</text>
</comment>
<organism evidence="2 3">
    <name type="scientific">Rhizosaccharibacter radicis</name>
    <dbReference type="NCBI Taxonomy" id="2782605"/>
    <lineage>
        <taxon>Bacteria</taxon>
        <taxon>Pseudomonadati</taxon>
        <taxon>Pseudomonadota</taxon>
        <taxon>Alphaproteobacteria</taxon>
        <taxon>Acetobacterales</taxon>
        <taxon>Acetobacteraceae</taxon>
        <taxon>Rhizosaccharibacter</taxon>
    </lineage>
</organism>
<dbReference type="RefSeq" id="WP_422918640.1">
    <property type="nucleotide sequence ID" value="NZ_JAMZEJ010000002.1"/>
</dbReference>
<name>A0ABT1VU84_9PROT</name>
<accession>A0ABT1VU84</accession>
<dbReference type="EMBL" id="JAMZEJ010000002">
    <property type="protein sequence ID" value="MCQ8239904.1"/>
    <property type="molecule type" value="Genomic_DNA"/>
</dbReference>
<proteinExistence type="predicted"/>
<feature type="region of interest" description="Disordered" evidence="1">
    <location>
        <begin position="75"/>
        <end position="98"/>
    </location>
</feature>
<gene>
    <name evidence="2" type="ORF">NFI88_03495</name>
</gene>
<evidence type="ECO:0000256" key="1">
    <source>
        <dbReference type="SAM" id="MobiDB-lite"/>
    </source>
</evidence>
<protein>
    <submittedName>
        <fullName evidence="2">Uncharacterized protein</fullName>
    </submittedName>
</protein>
<keyword evidence="3" id="KW-1185">Reference proteome</keyword>
<reference evidence="2 3" key="1">
    <citation type="submission" date="2022-06" db="EMBL/GenBank/DDBJ databases">
        <title>Rhizosaccharibacter gen. nov. sp. nov. KSS12, endophytic bacteria isolated from sugarcane.</title>
        <authorList>
            <person name="Pitiwittayakul N."/>
        </authorList>
    </citation>
    <scope>NUCLEOTIDE SEQUENCE [LARGE SCALE GENOMIC DNA]</scope>
    <source>
        <strain evidence="2 3">KSS12</strain>
    </source>
</reference>
<sequence length="98" mass="10332">MHPTKEQAIEHHQAAATALENAAKAHLEAVKHAGSGNFEKAQRYATSASELAETGTRHTTEAALVYVALEEAKSAHQQEEAAEAAAAAARHAAKKEAH</sequence>